<dbReference type="RefSeq" id="WP_023946488.1">
    <property type="nucleotide sequence ID" value="NZ_JAERIV010000015.1"/>
</dbReference>
<evidence type="ECO:0000313" key="2">
    <source>
        <dbReference type="EMBL" id="SQB98068.1"/>
    </source>
</evidence>
<name>A0A2X3AYV5_9HELI</name>
<evidence type="ECO:0000313" key="3">
    <source>
        <dbReference type="Proteomes" id="UP000250166"/>
    </source>
</evidence>
<proteinExistence type="predicted"/>
<accession>A0A2X3AYV5</accession>
<feature type="compositionally biased region" description="Basic and acidic residues" evidence="1">
    <location>
        <begin position="55"/>
        <end position="65"/>
    </location>
</feature>
<dbReference type="Proteomes" id="UP000250166">
    <property type="component" value="Unassembled WGS sequence"/>
</dbReference>
<dbReference type="EMBL" id="UAWL01000006">
    <property type="protein sequence ID" value="SQB98068.1"/>
    <property type="molecule type" value="Genomic_DNA"/>
</dbReference>
<dbReference type="AlphaFoldDB" id="A0A2X3AYV5"/>
<evidence type="ECO:0000256" key="1">
    <source>
        <dbReference type="SAM" id="MobiDB-lite"/>
    </source>
</evidence>
<sequence length="71" mass="7955">MKKIKVFSSRFLESMEGYSKTQGKWEWQPANNDIYEIYASGAPTGTNSSTYAAETDNRSDSDRPNEGLLAI</sequence>
<feature type="compositionally biased region" description="Polar residues" evidence="1">
    <location>
        <begin position="43"/>
        <end position="52"/>
    </location>
</feature>
<protein>
    <submittedName>
        <fullName evidence="2">Uncharacterized protein</fullName>
    </submittedName>
</protein>
<feature type="region of interest" description="Disordered" evidence="1">
    <location>
        <begin position="42"/>
        <end position="71"/>
    </location>
</feature>
<gene>
    <name evidence="2" type="ORF">NCTC13102_00518</name>
</gene>
<organism evidence="2 3">
    <name type="scientific">Helicobacter fennelliae</name>
    <dbReference type="NCBI Taxonomy" id="215"/>
    <lineage>
        <taxon>Bacteria</taxon>
        <taxon>Pseudomonadati</taxon>
        <taxon>Campylobacterota</taxon>
        <taxon>Epsilonproteobacteria</taxon>
        <taxon>Campylobacterales</taxon>
        <taxon>Helicobacteraceae</taxon>
        <taxon>Helicobacter</taxon>
    </lineage>
</organism>
<reference evidence="2 3" key="1">
    <citation type="submission" date="2018-06" db="EMBL/GenBank/DDBJ databases">
        <authorList>
            <consortium name="Pathogen Informatics"/>
            <person name="Doyle S."/>
        </authorList>
    </citation>
    <scope>NUCLEOTIDE SEQUENCE [LARGE SCALE GENOMIC DNA]</scope>
    <source>
        <strain evidence="2 3">NCTC13102</strain>
    </source>
</reference>